<proteinExistence type="predicted"/>
<name>A0A8I6X555_HORVV</name>
<protein>
    <submittedName>
        <fullName evidence="1">Uncharacterized protein</fullName>
    </submittedName>
</protein>
<dbReference type="Proteomes" id="UP000011116">
    <property type="component" value="Chromosome 3H"/>
</dbReference>
<dbReference type="AlphaFoldDB" id="A0A8I6X555"/>
<organism evidence="1 2">
    <name type="scientific">Hordeum vulgare subsp. vulgare</name>
    <name type="common">Domesticated barley</name>
    <dbReference type="NCBI Taxonomy" id="112509"/>
    <lineage>
        <taxon>Eukaryota</taxon>
        <taxon>Viridiplantae</taxon>
        <taxon>Streptophyta</taxon>
        <taxon>Embryophyta</taxon>
        <taxon>Tracheophyta</taxon>
        <taxon>Spermatophyta</taxon>
        <taxon>Magnoliopsida</taxon>
        <taxon>Liliopsida</taxon>
        <taxon>Poales</taxon>
        <taxon>Poaceae</taxon>
        <taxon>BOP clade</taxon>
        <taxon>Pooideae</taxon>
        <taxon>Triticodae</taxon>
        <taxon>Triticeae</taxon>
        <taxon>Hordeinae</taxon>
        <taxon>Hordeum</taxon>
    </lineage>
</organism>
<reference evidence="1" key="3">
    <citation type="submission" date="2022-01" db="UniProtKB">
        <authorList>
            <consortium name="EnsemblPlants"/>
        </authorList>
    </citation>
    <scope>IDENTIFICATION</scope>
    <source>
        <strain evidence="1">subsp. vulgare</strain>
    </source>
</reference>
<reference evidence="1" key="2">
    <citation type="submission" date="2020-10" db="EMBL/GenBank/DDBJ databases">
        <authorList>
            <person name="Scholz U."/>
            <person name="Mascher M."/>
            <person name="Fiebig A."/>
        </authorList>
    </citation>
    <scope>NUCLEOTIDE SEQUENCE [LARGE SCALE GENOMIC DNA]</scope>
    <source>
        <strain evidence="1">cv. Morex</strain>
    </source>
</reference>
<accession>A0A8I6X555</accession>
<reference evidence="2" key="1">
    <citation type="journal article" date="2012" name="Nature">
        <title>A physical, genetic and functional sequence assembly of the barley genome.</title>
        <authorList>
            <consortium name="The International Barley Genome Sequencing Consortium"/>
            <person name="Mayer K.F."/>
            <person name="Waugh R."/>
            <person name="Brown J.W."/>
            <person name="Schulman A."/>
            <person name="Langridge P."/>
            <person name="Platzer M."/>
            <person name="Fincher G.B."/>
            <person name="Muehlbauer G.J."/>
            <person name="Sato K."/>
            <person name="Close T.J."/>
            <person name="Wise R.P."/>
            <person name="Stein N."/>
        </authorList>
    </citation>
    <scope>NUCLEOTIDE SEQUENCE [LARGE SCALE GENOMIC DNA]</scope>
    <source>
        <strain evidence="2">cv. Morex</strain>
    </source>
</reference>
<sequence>MLPNFVSRALMPFALLYFQMPGRPSRQVVHLTRCIDVPGHMAMLVRMMSVADYRSYPEYTVEEQYRDFNQSQYLCTVRVFLVYPGSEEPIHWSYGFGVTVDMAVQDAAYSLLTIMRARHALLQNSEFCYVPASQPGEEGYLSGVYFDSSMEDPLLQSTAEMLENRDRDARARRMELYATRARLWTALTQLAPVVQTGYGDMEMLNPVRTHLLAHVDWPAIGGVAHLWGPLLPPVRGPGPHPCPYGSQGSRARVFPDPQVELRGHGGNLYEMFYADA</sequence>
<evidence type="ECO:0000313" key="2">
    <source>
        <dbReference type="Proteomes" id="UP000011116"/>
    </source>
</evidence>
<keyword evidence="2" id="KW-1185">Reference proteome</keyword>
<evidence type="ECO:0000313" key="1">
    <source>
        <dbReference type="EnsemblPlants" id="HORVU.MOREX.r3.3HG0254770.1.CDS1"/>
    </source>
</evidence>
<dbReference type="EnsemblPlants" id="HORVU.MOREX.r3.3HG0254770.1">
    <property type="protein sequence ID" value="HORVU.MOREX.r3.3HG0254770.1.CDS1"/>
    <property type="gene ID" value="HORVU.MOREX.r3.3HG0254770"/>
</dbReference>
<dbReference type="Gramene" id="HORVU.MOREX.r3.3HG0254770.1">
    <property type="protein sequence ID" value="HORVU.MOREX.r3.3HG0254770.1.CDS1"/>
    <property type="gene ID" value="HORVU.MOREX.r3.3HG0254770"/>
</dbReference>